<evidence type="ECO:0000313" key="3">
    <source>
        <dbReference type="Proteomes" id="UP000075883"/>
    </source>
</evidence>
<dbReference type="EMBL" id="AXCM01008066">
    <property type="status" value="NOT_ANNOTATED_CDS"/>
    <property type="molecule type" value="Genomic_DNA"/>
</dbReference>
<reference evidence="3" key="1">
    <citation type="submission" date="2013-09" db="EMBL/GenBank/DDBJ databases">
        <title>The Genome Sequence of Anopheles culicifacies species A.</title>
        <authorList>
            <consortium name="The Broad Institute Genomics Platform"/>
            <person name="Neafsey D.E."/>
            <person name="Besansky N."/>
            <person name="Howell P."/>
            <person name="Walton C."/>
            <person name="Young S.K."/>
            <person name="Zeng Q."/>
            <person name="Gargeya S."/>
            <person name="Fitzgerald M."/>
            <person name="Haas B."/>
            <person name="Abouelleil A."/>
            <person name="Allen A.W."/>
            <person name="Alvarado L."/>
            <person name="Arachchi H.M."/>
            <person name="Berlin A.M."/>
            <person name="Chapman S.B."/>
            <person name="Gainer-Dewar J."/>
            <person name="Goldberg J."/>
            <person name="Griggs A."/>
            <person name="Gujja S."/>
            <person name="Hansen M."/>
            <person name="Howarth C."/>
            <person name="Imamovic A."/>
            <person name="Ireland A."/>
            <person name="Larimer J."/>
            <person name="McCowan C."/>
            <person name="Murphy C."/>
            <person name="Pearson M."/>
            <person name="Poon T.W."/>
            <person name="Priest M."/>
            <person name="Roberts A."/>
            <person name="Saif S."/>
            <person name="Shea T."/>
            <person name="Sisk P."/>
            <person name="Sykes S."/>
            <person name="Wortman J."/>
            <person name="Nusbaum C."/>
            <person name="Birren B."/>
        </authorList>
    </citation>
    <scope>NUCLEOTIDE SEQUENCE [LARGE SCALE GENOMIC DNA]</scope>
    <source>
        <strain evidence="3">A-37</strain>
    </source>
</reference>
<dbReference type="EnsemblMetazoa" id="ACUA009706-RA">
    <property type="protein sequence ID" value="ACUA009706-PA"/>
    <property type="gene ID" value="ACUA009706"/>
</dbReference>
<dbReference type="EMBL" id="AXCM01008067">
    <property type="status" value="NOT_ANNOTATED_CDS"/>
    <property type="molecule type" value="Genomic_DNA"/>
</dbReference>
<evidence type="ECO:0000256" key="1">
    <source>
        <dbReference type="SAM" id="MobiDB-lite"/>
    </source>
</evidence>
<dbReference type="VEuPathDB" id="VectorBase:ACUA009706"/>
<feature type="region of interest" description="Disordered" evidence="1">
    <location>
        <begin position="68"/>
        <end position="101"/>
    </location>
</feature>
<proteinExistence type="predicted"/>
<protein>
    <submittedName>
        <fullName evidence="2">Uncharacterized protein</fullName>
    </submittedName>
</protein>
<dbReference type="AlphaFoldDB" id="A0A182M553"/>
<organism evidence="2 3">
    <name type="scientific">Anopheles culicifacies</name>
    <dbReference type="NCBI Taxonomy" id="139723"/>
    <lineage>
        <taxon>Eukaryota</taxon>
        <taxon>Metazoa</taxon>
        <taxon>Ecdysozoa</taxon>
        <taxon>Arthropoda</taxon>
        <taxon>Hexapoda</taxon>
        <taxon>Insecta</taxon>
        <taxon>Pterygota</taxon>
        <taxon>Neoptera</taxon>
        <taxon>Endopterygota</taxon>
        <taxon>Diptera</taxon>
        <taxon>Nematocera</taxon>
        <taxon>Culicoidea</taxon>
        <taxon>Culicidae</taxon>
        <taxon>Anophelinae</taxon>
        <taxon>Anopheles</taxon>
        <taxon>culicifacies species complex</taxon>
    </lineage>
</organism>
<name>A0A182M553_9DIPT</name>
<feature type="compositionally biased region" description="Low complexity" evidence="1">
    <location>
        <begin position="68"/>
        <end position="79"/>
    </location>
</feature>
<reference evidence="2" key="2">
    <citation type="submission" date="2020-05" db="UniProtKB">
        <authorList>
            <consortium name="EnsemblMetazoa"/>
        </authorList>
    </citation>
    <scope>IDENTIFICATION</scope>
    <source>
        <strain evidence="2">A-37</strain>
    </source>
</reference>
<evidence type="ECO:0000313" key="2">
    <source>
        <dbReference type="EnsemblMetazoa" id="ACUA009706-PA"/>
    </source>
</evidence>
<dbReference type="Proteomes" id="UP000075883">
    <property type="component" value="Unassembled WGS sequence"/>
</dbReference>
<sequence length="101" mass="10957">MTDFDCGDVLSRTYLCTSLACRGLVPRLCAGDFCSALFIGDAELVSASDWFSSSSLIDGNAKQGPLFSVSSSASYPSRRLSTKRTNNPFRSEADNNCIRQE</sequence>
<keyword evidence="3" id="KW-1185">Reference proteome</keyword>
<accession>A0A182M553</accession>